<organism evidence="8">
    <name type="scientific">Hirondellea gigas</name>
    <dbReference type="NCBI Taxonomy" id="1518452"/>
    <lineage>
        <taxon>Eukaryota</taxon>
        <taxon>Metazoa</taxon>
        <taxon>Ecdysozoa</taxon>
        <taxon>Arthropoda</taxon>
        <taxon>Crustacea</taxon>
        <taxon>Multicrustacea</taxon>
        <taxon>Malacostraca</taxon>
        <taxon>Eumalacostraca</taxon>
        <taxon>Peracarida</taxon>
        <taxon>Amphipoda</taxon>
        <taxon>Amphilochidea</taxon>
        <taxon>Lysianassida</taxon>
        <taxon>Lysianassidira</taxon>
        <taxon>Lysianassoidea</taxon>
        <taxon>Lysianassidae</taxon>
        <taxon>Hirondellea</taxon>
    </lineage>
</organism>
<evidence type="ECO:0000256" key="2">
    <source>
        <dbReference type="ARBA" id="ARBA00010701"/>
    </source>
</evidence>
<dbReference type="SUPFAM" id="SSF53474">
    <property type="entry name" value="alpha/beta-Hydrolases"/>
    <property type="match status" value="1"/>
</dbReference>
<accession>A0A2P2I608</accession>
<comment type="similarity">
    <text evidence="2 4">Belongs to the AB hydrolase superfamily. Lipase family.</text>
</comment>
<protein>
    <submittedName>
        <fullName evidence="8">Phospholipase A1 member A-like</fullName>
    </submittedName>
</protein>
<dbReference type="GO" id="GO:0005615">
    <property type="term" value="C:extracellular space"/>
    <property type="evidence" value="ECO:0007669"/>
    <property type="project" value="TreeGrafter"/>
</dbReference>
<dbReference type="EMBL" id="IACF01003837">
    <property type="protein sequence ID" value="LAB69445.1"/>
    <property type="molecule type" value="mRNA"/>
</dbReference>
<dbReference type="InterPro" id="IPR029058">
    <property type="entry name" value="AB_hydrolase_fold"/>
</dbReference>
<evidence type="ECO:0000259" key="7">
    <source>
        <dbReference type="Pfam" id="PF00151"/>
    </source>
</evidence>
<reference evidence="8" key="1">
    <citation type="journal article" date="2018" name="Biosci. Biotechnol. Biochem.">
        <title>Polysaccharide hydrolase of the hadal zone amphipods Hirondellea gigas.</title>
        <authorList>
            <person name="Kobayashi H."/>
            <person name="Nagahama T."/>
            <person name="Arai W."/>
            <person name="Sasagawa Y."/>
            <person name="Umeda M."/>
            <person name="Hayashi T."/>
            <person name="Nikaido I."/>
            <person name="Watanabe H."/>
            <person name="Oguri K."/>
            <person name="Kitazato H."/>
            <person name="Fujioka K."/>
            <person name="Kido Y."/>
            <person name="Takami H."/>
        </authorList>
    </citation>
    <scope>NUCLEOTIDE SEQUENCE</scope>
    <source>
        <tissue evidence="8">Whole body</tissue>
    </source>
</reference>
<dbReference type="PANTHER" id="PTHR11610">
    <property type="entry name" value="LIPASE"/>
    <property type="match status" value="1"/>
</dbReference>
<comment type="subcellular location">
    <subcellularLocation>
        <location evidence="1">Secreted</location>
    </subcellularLocation>
</comment>
<feature type="chain" id="PRO_5015171297" evidence="6">
    <location>
        <begin position="27"/>
        <end position="588"/>
    </location>
</feature>
<dbReference type="GO" id="GO:0016042">
    <property type="term" value="P:lipid catabolic process"/>
    <property type="evidence" value="ECO:0007669"/>
    <property type="project" value="TreeGrafter"/>
</dbReference>
<proteinExistence type="evidence at transcript level"/>
<evidence type="ECO:0000256" key="1">
    <source>
        <dbReference type="ARBA" id="ARBA00004613"/>
    </source>
</evidence>
<feature type="domain" description="Lipase" evidence="7">
    <location>
        <begin position="181"/>
        <end position="470"/>
    </location>
</feature>
<sequence length="588" mass="64502">MLGSRSVICLALLVVVVSVLPITVLADDSHPVKFVNELASNAIDEQTPVKNINLIASQPSKDERIRSKIVKEQNETLMSVSATKNKMTNVTVSSITLLQDQNETVKPVPPTEKEKTQVINTVTELNSSVDDATVQANSIPLDNQQTQHSASEAILPDSSLDTIVVPATHTGNTHDAPNYVKNFYLWTRSYKNGKASQILKANEPETIRNSSFVGSLKTFVIIHGFLRTVLFLESTKDKLLEVFDCNVVTVDWVTGTNFTDYNTTTREHVPAVGVATAGLLKVLQKLKQLNVDNTHIIGHCLGAHVAGFAGHNMSTALARITGLDPAALNYIGVVSNERLDKSDAVFVDVIHSNSCNNKLNWFDCFGIRASLGHTDFFPNDGQYQPHCSKGNTHHRKNQFDCDHVLALDYFRESLDYDVSSTKFLSRPAKSYYFYCFGPLDCGPYPQYMGYYARIDAQGDYFLNTTNNEPYAREDSSCPSGDDNKSGLGAGTIVGITLGCLALLFAGPAVVIAALRHKKRLDNRNDPYVSTGCCDNIGDDDDAASRPLLAGQRHQDNDSEPDVGRRLLSSVGGFMVRTLRPQHDSPVNV</sequence>
<dbReference type="InterPro" id="IPR013818">
    <property type="entry name" value="Lipase"/>
</dbReference>
<feature type="signal peptide" evidence="6">
    <location>
        <begin position="1"/>
        <end position="26"/>
    </location>
</feature>
<keyword evidence="6" id="KW-0732">Signal</keyword>
<dbReference type="AlphaFoldDB" id="A0A2P2I608"/>
<evidence type="ECO:0000256" key="6">
    <source>
        <dbReference type="SAM" id="SignalP"/>
    </source>
</evidence>
<evidence type="ECO:0000256" key="4">
    <source>
        <dbReference type="RuleBase" id="RU004262"/>
    </source>
</evidence>
<evidence type="ECO:0000256" key="5">
    <source>
        <dbReference type="SAM" id="Phobius"/>
    </source>
</evidence>
<feature type="transmembrane region" description="Helical" evidence="5">
    <location>
        <begin position="487"/>
        <end position="514"/>
    </location>
</feature>
<keyword evidence="5" id="KW-0472">Membrane</keyword>
<name>A0A2P2I608_9CRUS</name>
<evidence type="ECO:0000313" key="8">
    <source>
        <dbReference type="EMBL" id="LAB69445.1"/>
    </source>
</evidence>
<dbReference type="InterPro" id="IPR000734">
    <property type="entry name" value="TAG_lipase"/>
</dbReference>
<dbReference type="Gene3D" id="3.40.50.1820">
    <property type="entry name" value="alpha/beta hydrolase"/>
    <property type="match status" value="1"/>
</dbReference>
<evidence type="ECO:0000256" key="3">
    <source>
        <dbReference type="ARBA" id="ARBA00022525"/>
    </source>
</evidence>
<dbReference type="PRINTS" id="PR00821">
    <property type="entry name" value="TAGLIPASE"/>
</dbReference>
<keyword evidence="5" id="KW-1133">Transmembrane helix</keyword>
<keyword evidence="5" id="KW-0812">Transmembrane</keyword>
<dbReference type="Pfam" id="PF00151">
    <property type="entry name" value="Lipase"/>
    <property type="match status" value="1"/>
</dbReference>
<keyword evidence="3" id="KW-0964">Secreted</keyword>
<dbReference type="GO" id="GO:0016298">
    <property type="term" value="F:lipase activity"/>
    <property type="evidence" value="ECO:0007669"/>
    <property type="project" value="InterPro"/>
</dbReference>